<proteinExistence type="predicted"/>
<dbReference type="Proteomes" id="UP000308488">
    <property type="component" value="Unassembled WGS sequence"/>
</dbReference>
<evidence type="ECO:0000256" key="2">
    <source>
        <dbReference type="ARBA" id="ARBA00022692"/>
    </source>
</evidence>
<feature type="transmembrane region" description="Helical" evidence="5">
    <location>
        <begin position="118"/>
        <end position="137"/>
    </location>
</feature>
<dbReference type="OrthoDB" id="8909678at2"/>
<protein>
    <submittedName>
        <fullName evidence="6">Fumarate reductase subunit C</fullName>
    </submittedName>
</protein>
<evidence type="ECO:0000313" key="7">
    <source>
        <dbReference type="Proteomes" id="UP000308488"/>
    </source>
</evidence>
<dbReference type="AlphaFoldDB" id="A0A4U6QTD6"/>
<name>A0A4U6QTD6_9GAMM</name>
<dbReference type="Gene3D" id="1.20.1300.10">
    <property type="entry name" value="Fumarate reductase/succinate dehydrogenase, transmembrane subunit"/>
    <property type="match status" value="1"/>
</dbReference>
<feature type="transmembrane region" description="Helical" evidence="5">
    <location>
        <begin position="33"/>
        <end position="55"/>
    </location>
</feature>
<keyword evidence="7" id="KW-1185">Reference proteome</keyword>
<evidence type="ECO:0000256" key="3">
    <source>
        <dbReference type="ARBA" id="ARBA00022989"/>
    </source>
</evidence>
<dbReference type="InterPro" id="IPR003510">
    <property type="entry name" value="Fumarate_red_C"/>
</dbReference>
<sequence>MDLAKRSPLMRQPPYHRPHDSLWYLRRSVYRRYMMREASSVFIGLWMLNLIIGVLRLSQGEAAWTAWLTWQQHPLMLTFSGLTLIMAMVHSITWFAIAPKAMPKFIAGRAVVHQQVVIGHWLVFGLVSLFLLIAVYWGA</sequence>
<dbReference type="InterPro" id="IPR034804">
    <property type="entry name" value="SQR/QFR_C/D"/>
</dbReference>
<feature type="transmembrane region" description="Helical" evidence="5">
    <location>
        <begin position="75"/>
        <end position="97"/>
    </location>
</feature>
<dbReference type="EMBL" id="SZYH01000002">
    <property type="protein sequence ID" value="TKV64257.1"/>
    <property type="molecule type" value="Genomic_DNA"/>
</dbReference>
<dbReference type="GO" id="GO:0016020">
    <property type="term" value="C:membrane"/>
    <property type="evidence" value="ECO:0007669"/>
    <property type="project" value="InterPro"/>
</dbReference>
<reference evidence="6 7" key="1">
    <citation type="submission" date="2019-05" db="EMBL/GenBank/DDBJ databases">
        <title>Marinobacter panjinensis sp. nov., a moderately halophilic bacterium isolated from sea tidal flat environment.</title>
        <authorList>
            <person name="Yang W."/>
            <person name="An M."/>
            <person name="He W."/>
            <person name="Luo X."/>
            <person name="Zhu L."/>
            <person name="Chen G."/>
            <person name="Zhang Y."/>
            <person name="Wang Y."/>
        </authorList>
    </citation>
    <scope>NUCLEOTIDE SEQUENCE [LARGE SCALE GENOMIC DNA]</scope>
    <source>
        <strain evidence="6 7">PJ-16</strain>
    </source>
</reference>
<dbReference type="Pfam" id="PF02300">
    <property type="entry name" value="Fumarate_red_C"/>
    <property type="match status" value="1"/>
</dbReference>
<evidence type="ECO:0000256" key="5">
    <source>
        <dbReference type="SAM" id="Phobius"/>
    </source>
</evidence>
<evidence type="ECO:0000256" key="1">
    <source>
        <dbReference type="ARBA" id="ARBA00022475"/>
    </source>
</evidence>
<evidence type="ECO:0000313" key="6">
    <source>
        <dbReference type="EMBL" id="TKV64257.1"/>
    </source>
</evidence>
<comment type="caution">
    <text evidence="6">The sequence shown here is derived from an EMBL/GenBank/DDBJ whole genome shotgun (WGS) entry which is preliminary data.</text>
</comment>
<keyword evidence="3 5" id="KW-1133">Transmembrane helix</keyword>
<organism evidence="6 7">
    <name type="scientific">Marinobacter panjinensis</name>
    <dbReference type="NCBI Taxonomy" id="2576384"/>
    <lineage>
        <taxon>Bacteria</taxon>
        <taxon>Pseudomonadati</taxon>
        <taxon>Pseudomonadota</taxon>
        <taxon>Gammaproteobacteria</taxon>
        <taxon>Pseudomonadales</taxon>
        <taxon>Marinobacteraceae</taxon>
        <taxon>Marinobacter</taxon>
    </lineage>
</organism>
<gene>
    <name evidence="6" type="ORF">FDP08_17745</name>
</gene>
<keyword evidence="2 5" id="KW-0812">Transmembrane</keyword>
<keyword evidence="1" id="KW-1003">Cell membrane</keyword>
<evidence type="ECO:0000256" key="4">
    <source>
        <dbReference type="ARBA" id="ARBA00023136"/>
    </source>
</evidence>
<keyword evidence="4 5" id="KW-0472">Membrane</keyword>
<accession>A0A4U6QTD6</accession>
<dbReference type="SUPFAM" id="SSF81343">
    <property type="entry name" value="Fumarate reductase respiratory complex transmembrane subunits"/>
    <property type="match status" value="1"/>
</dbReference>